<evidence type="ECO:0000313" key="2">
    <source>
        <dbReference type="EMBL" id="PSL05407.1"/>
    </source>
</evidence>
<dbReference type="AlphaFoldDB" id="A0A2P8E7I2"/>
<protein>
    <recommendedName>
        <fullName evidence="1">Fido domain-containing protein</fullName>
    </recommendedName>
</protein>
<evidence type="ECO:0000313" key="3">
    <source>
        <dbReference type="Proteomes" id="UP000243528"/>
    </source>
</evidence>
<proteinExistence type="predicted"/>
<dbReference type="InterPro" id="IPR003812">
    <property type="entry name" value="Fido"/>
</dbReference>
<name>A0A2P8E7I2_9ACTN</name>
<dbReference type="OrthoDB" id="5241763at2"/>
<sequence length="239" mass="24517">MNDPLAGVAALDGVGVAAAHARDAVDALLRHPAMRRDAAAVAAESALRGARASTWLAGGDRDDTADATLQGALRTVAEVPAMAEVWERSPRQALARLHMLAARDLVSDPDELGRPRPDADNARLDQLMTVATASTDAPAVVVAAIVHGELLALRPFGTADGVVARTAERVVLVARGADTKAVSVPEAGHVALSRAYLPLLDAYGSGAADGVGAWVRHCAEAYARGAEEGLAICDGRAGT</sequence>
<feature type="domain" description="Fido" evidence="1">
    <location>
        <begin position="89"/>
        <end position="217"/>
    </location>
</feature>
<organism evidence="2 3">
    <name type="scientific">Haloactinopolyspora alba</name>
    <dbReference type="NCBI Taxonomy" id="648780"/>
    <lineage>
        <taxon>Bacteria</taxon>
        <taxon>Bacillati</taxon>
        <taxon>Actinomycetota</taxon>
        <taxon>Actinomycetes</taxon>
        <taxon>Jiangellales</taxon>
        <taxon>Jiangellaceae</taxon>
        <taxon>Haloactinopolyspora</taxon>
    </lineage>
</organism>
<comment type="caution">
    <text evidence="2">The sequence shown here is derived from an EMBL/GenBank/DDBJ whole genome shotgun (WGS) entry which is preliminary data.</text>
</comment>
<accession>A0A2P8E7I2</accession>
<dbReference type="RefSeq" id="WP_106536640.1">
    <property type="nucleotide sequence ID" value="NZ_ML142899.1"/>
</dbReference>
<reference evidence="2 3" key="1">
    <citation type="submission" date="2018-03" db="EMBL/GenBank/DDBJ databases">
        <title>Genomic Encyclopedia of Archaeal and Bacterial Type Strains, Phase II (KMG-II): from individual species to whole genera.</title>
        <authorList>
            <person name="Goeker M."/>
        </authorList>
    </citation>
    <scope>NUCLEOTIDE SEQUENCE [LARGE SCALE GENOMIC DNA]</scope>
    <source>
        <strain evidence="2 3">DSM 45211</strain>
    </source>
</reference>
<dbReference type="EMBL" id="PYGE01000004">
    <property type="protein sequence ID" value="PSL05407.1"/>
    <property type="molecule type" value="Genomic_DNA"/>
</dbReference>
<keyword evidence="3" id="KW-1185">Reference proteome</keyword>
<dbReference type="Proteomes" id="UP000243528">
    <property type="component" value="Unassembled WGS sequence"/>
</dbReference>
<evidence type="ECO:0000259" key="1">
    <source>
        <dbReference type="PROSITE" id="PS51459"/>
    </source>
</evidence>
<gene>
    <name evidence="2" type="ORF">CLV30_104277</name>
</gene>
<dbReference type="PROSITE" id="PS51459">
    <property type="entry name" value="FIDO"/>
    <property type="match status" value="1"/>
</dbReference>